<organism evidence="1 2">
    <name type="scientific">Acidithiobacillus ferruginosus</name>
    <dbReference type="NCBI Taxonomy" id="3063951"/>
    <lineage>
        <taxon>Bacteria</taxon>
        <taxon>Pseudomonadati</taxon>
        <taxon>Pseudomonadota</taxon>
        <taxon>Acidithiobacillia</taxon>
        <taxon>Acidithiobacillales</taxon>
        <taxon>Acidithiobacillaceae</taxon>
        <taxon>Acidithiobacillus</taxon>
    </lineage>
</organism>
<keyword evidence="2" id="KW-1185">Reference proteome</keyword>
<accession>A0ACD5IGL9</accession>
<sequence length="238" mass="26118">MTRILVLQHHPKEGLGSLHDILAAQGHRTDVHRLDLGVPAPDDLADYGALIIMGGPMSVHDTDRYPWLLTEQQIIRRAVVEEFPVLGHCLGGQLIAQAMGGQVTPNPDGPEIGWWPVTKTPEAIMGSTWLTELPDTFTLFHWHGETFSLPSGAVPLLSSDLCAQQAFAIGKHCLALQGHPEVTPTTVQAWTESMADDLQQTGAGVQSRQTIHDHLERRCEALLASAAAIYRPWLEQLR</sequence>
<gene>
    <name evidence="1" type="ORF">HF292_012815</name>
</gene>
<proteinExistence type="predicted"/>
<keyword evidence="1" id="KW-0315">Glutamine amidotransferase</keyword>
<reference evidence="1 2" key="1">
    <citation type="journal article" date="2021" name="ISME J.">
        <title>Genomic evolution of the class Acidithiobacillia: deep-branching Proteobacteria living in extreme acidic conditions.</title>
        <authorList>
            <person name="Moya-Beltran A."/>
            <person name="Beard S."/>
            <person name="Rojas-Villalobos C."/>
            <person name="Issotta F."/>
            <person name="Gallardo Y."/>
            <person name="Ulloa R."/>
            <person name="Giaveno A."/>
            <person name="Degli Esposti M."/>
            <person name="Johnson D.B."/>
            <person name="Quatrini R."/>
        </authorList>
    </citation>
    <scope>NUCLEOTIDE SEQUENCE [LARGE SCALE GENOMIC DNA]</scope>
    <source>
        <strain evidence="1 2">CF3</strain>
    </source>
</reference>
<evidence type="ECO:0000313" key="1">
    <source>
        <dbReference type="EMBL" id="XRP72660.1"/>
    </source>
</evidence>
<protein>
    <submittedName>
        <fullName evidence="1">Type 1 glutamine amidotransferase</fullName>
        <ecNumber evidence="1">3.4.-.-</ecNumber>
    </submittedName>
</protein>
<evidence type="ECO:0000313" key="2">
    <source>
        <dbReference type="Proteomes" id="UP001196097"/>
    </source>
</evidence>
<dbReference type="EC" id="3.4.-.-" evidence="1"/>
<keyword evidence="1" id="KW-0378">Hydrolase</keyword>
<dbReference type="EMBL" id="CP130946">
    <property type="protein sequence ID" value="XRP72660.1"/>
    <property type="molecule type" value="Genomic_DNA"/>
</dbReference>
<name>A0ACD5IGL9_9PROT</name>
<dbReference type="Proteomes" id="UP001196097">
    <property type="component" value="Chromosome"/>
</dbReference>